<reference evidence="7 8" key="2">
    <citation type="submission" date="2019-02" db="EMBL/GenBank/DDBJ databases">
        <title>Draft Genome Sequences of Six Type Strains of the Genus Massilia.</title>
        <authorList>
            <person name="Miess H."/>
            <person name="Frediansyhah A."/>
            <person name="Gross H."/>
        </authorList>
    </citation>
    <scope>NUCLEOTIDE SEQUENCE [LARGE SCALE GENOMIC DNA]</scope>
    <source>
        <strain evidence="7 8">DSM 17472</strain>
    </source>
</reference>
<evidence type="ECO:0000313" key="6">
    <source>
        <dbReference type="EMBL" id="GGY42957.1"/>
    </source>
</evidence>
<comment type="similarity">
    <text evidence="1">Belongs to the LysR transcriptional regulatory family.</text>
</comment>
<dbReference type="InterPro" id="IPR036388">
    <property type="entry name" value="WH-like_DNA-bd_sf"/>
</dbReference>
<dbReference type="Gene3D" id="3.40.190.10">
    <property type="entry name" value="Periplasmic binding protein-like II"/>
    <property type="match status" value="2"/>
</dbReference>
<evidence type="ECO:0000313" key="9">
    <source>
        <dbReference type="Proteomes" id="UP000628442"/>
    </source>
</evidence>
<organism evidence="6 9">
    <name type="scientific">Pseudoduganella albidiflava</name>
    <dbReference type="NCBI Taxonomy" id="321983"/>
    <lineage>
        <taxon>Bacteria</taxon>
        <taxon>Pseudomonadati</taxon>
        <taxon>Pseudomonadota</taxon>
        <taxon>Betaproteobacteria</taxon>
        <taxon>Burkholderiales</taxon>
        <taxon>Oxalobacteraceae</taxon>
        <taxon>Telluria group</taxon>
        <taxon>Pseudoduganella</taxon>
    </lineage>
</organism>
<dbReference type="InterPro" id="IPR036390">
    <property type="entry name" value="WH_DNA-bd_sf"/>
</dbReference>
<dbReference type="PRINTS" id="PR00039">
    <property type="entry name" value="HTHLYSR"/>
</dbReference>
<reference evidence="6" key="3">
    <citation type="submission" date="2022-12" db="EMBL/GenBank/DDBJ databases">
        <authorList>
            <person name="Sun Q."/>
            <person name="Kim S."/>
        </authorList>
    </citation>
    <scope>NUCLEOTIDE SEQUENCE</scope>
    <source>
        <strain evidence="6">KCTC 12343</strain>
    </source>
</reference>
<dbReference type="OrthoDB" id="8583877at2"/>
<evidence type="ECO:0000256" key="4">
    <source>
        <dbReference type="ARBA" id="ARBA00023163"/>
    </source>
</evidence>
<dbReference type="RefSeq" id="WP_131146537.1">
    <property type="nucleotide sequence ID" value="NZ_BMWV01000005.1"/>
</dbReference>
<dbReference type="EMBL" id="BMWV01000005">
    <property type="protein sequence ID" value="GGY42957.1"/>
    <property type="molecule type" value="Genomic_DNA"/>
</dbReference>
<dbReference type="InterPro" id="IPR000847">
    <property type="entry name" value="LysR_HTH_N"/>
</dbReference>
<protein>
    <submittedName>
        <fullName evidence="6">LysR family transcriptional regulator</fullName>
    </submittedName>
</protein>
<evidence type="ECO:0000256" key="1">
    <source>
        <dbReference type="ARBA" id="ARBA00009437"/>
    </source>
</evidence>
<reference evidence="6" key="1">
    <citation type="journal article" date="2014" name="Int. J. Syst. Evol. Microbiol.">
        <title>Complete genome sequence of Corynebacterium casei LMG S-19264T (=DSM 44701T), isolated from a smear-ripened cheese.</title>
        <authorList>
            <consortium name="US DOE Joint Genome Institute (JGI-PGF)"/>
            <person name="Walter F."/>
            <person name="Albersmeier A."/>
            <person name="Kalinowski J."/>
            <person name="Ruckert C."/>
        </authorList>
    </citation>
    <scope>NUCLEOTIDE SEQUENCE</scope>
    <source>
        <strain evidence="6">KCTC 12343</strain>
    </source>
</reference>
<keyword evidence="3" id="KW-0238">DNA-binding</keyword>
<evidence type="ECO:0000259" key="5">
    <source>
        <dbReference type="PROSITE" id="PS50931"/>
    </source>
</evidence>
<keyword evidence="8" id="KW-1185">Reference proteome</keyword>
<keyword evidence="2" id="KW-0805">Transcription regulation</keyword>
<dbReference type="Pfam" id="PF00126">
    <property type="entry name" value="HTH_1"/>
    <property type="match status" value="1"/>
</dbReference>
<dbReference type="InterPro" id="IPR005119">
    <property type="entry name" value="LysR_subst-bd"/>
</dbReference>
<dbReference type="GO" id="GO:0003677">
    <property type="term" value="F:DNA binding"/>
    <property type="evidence" value="ECO:0007669"/>
    <property type="project" value="UniProtKB-KW"/>
</dbReference>
<dbReference type="PANTHER" id="PTHR30118:SF15">
    <property type="entry name" value="TRANSCRIPTIONAL REGULATORY PROTEIN"/>
    <property type="match status" value="1"/>
</dbReference>
<evidence type="ECO:0000313" key="7">
    <source>
        <dbReference type="EMBL" id="QBI02423.1"/>
    </source>
</evidence>
<keyword evidence="4" id="KW-0804">Transcription</keyword>
<proteinExistence type="inferred from homology"/>
<dbReference type="SUPFAM" id="SSF46785">
    <property type="entry name" value="Winged helix' DNA-binding domain"/>
    <property type="match status" value="1"/>
</dbReference>
<feature type="domain" description="HTH lysR-type" evidence="5">
    <location>
        <begin position="6"/>
        <end position="63"/>
    </location>
</feature>
<dbReference type="PANTHER" id="PTHR30118">
    <property type="entry name" value="HTH-TYPE TRANSCRIPTIONAL REGULATOR LEUO-RELATED"/>
    <property type="match status" value="1"/>
</dbReference>
<dbReference type="InterPro" id="IPR050389">
    <property type="entry name" value="LysR-type_TF"/>
</dbReference>
<dbReference type="CDD" id="cd08459">
    <property type="entry name" value="PBP2_DntR_NahR_LinR_like"/>
    <property type="match status" value="1"/>
</dbReference>
<gene>
    <name evidence="7" type="ORF">EYF70_17415</name>
    <name evidence="6" type="ORF">GCM10007387_26220</name>
</gene>
<dbReference type="PROSITE" id="PS50931">
    <property type="entry name" value="HTH_LYSR"/>
    <property type="match status" value="1"/>
</dbReference>
<dbReference type="Pfam" id="PF03466">
    <property type="entry name" value="LysR_substrate"/>
    <property type="match status" value="1"/>
</dbReference>
<dbReference type="Proteomes" id="UP000628442">
    <property type="component" value="Unassembled WGS sequence"/>
</dbReference>
<sequence length="300" mass="32920">MELRDLDLNLLLVFQEVFRERQISAAARRLRLTQSAVSNALARLRRATGDDLFVRVAAGMQPTPYAERMAEPVATALAHLEQALAPVQPFDPATSRRRFTIAMTDVGEVYFMPRLVELCGAAAPGVQIASIRVGTPGLREEMEAGRVDLAIGAFDDAPEALYQRRLFRQDHVCLFRAGHPLAAGPLTVKRLVGVRHLVVAALESPYDGINTALQKAGILGAASFSVPHFSAAPYIVSTTDLVVTVPQKLAERVAAPFGLVYVKSPLPLAALQTNVFWHRRYNQDEGNRWLRTLVVEAFGE</sequence>
<dbReference type="GO" id="GO:0003700">
    <property type="term" value="F:DNA-binding transcription factor activity"/>
    <property type="evidence" value="ECO:0007669"/>
    <property type="project" value="InterPro"/>
</dbReference>
<name>A0A411X0F1_9BURK</name>
<evidence type="ECO:0000256" key="3">
    <source>
        <dbReference type="ARBA" id="ARBA00023125"/>
    </source>
</evidence>
<evidence type="ECO:0000313" key="8">
    <source>
        <dbReference type="Proteomes" id="UP000292307"/>
    </source>
</evidence>
<dbReference type="AlphaFoldDB" id="A0A411X0F1"/>
<dbReference type="Gene3D" id="1.10.10.10">
    <property type="entry name" value="Winged helix-like DNA-binding domain superfamily/Winged helix DNA-binding domain"/>
    <property type="match status" value="1"/>
</dbReference>
<evidence type="ECO:0000256" key="2">
    <source>
        <dbReference type="ARBA" id="ARBA00023015"/>
    </source>
</evidence>
<dbReference type="EMBL" id="CP036401">
    <property type="protein sequence ID" value="QBI02423.1"/>
    <property type="molecule type" value="Genomic_DNA"/>
</dbReference>
<dbReference type="Proteomes" id="UP000292307">
    <property type="component" value="Chromosome"/>
</dbReference>
<accession>A0A411X0F1</accession>
<dbReference type="SUPFAM" id="SSF53850">
    <property type="entry name" value="Periplasmic binding protein-like II"/>
    <property type="match status" value="1"/>
</dbReference>